<evidence type="ECO:0000313" key="2">
    <source>
        <dbReference type="EMBL" id="ONK78104.1"/>
    </source>
</evidence>
<dbReference type="Gramene" id="ONK78104">
    <property type="protein sequence ID" value="ONK78104"/>
    <property type="gene ID" value="A4U43_C02F14400"/>
</dbReference>
<sequence length="150" mass="16249">MSINSSSKRCTRMSSRVSPADVVPRTAAQSWHSPRPSVLPPAILTWFDDHVQNRNWKPNISHSLSSIRKLPQLKTLSLIEVAEIMSTNSSSKRCTRMSSRVSPADVVPRTAAQSWHPPRPSALPPAVIPASGDGSSGALIDLEASDDRSS</sequence>
<dbReference type="AlphaFoldDB" id="A0A5P1FJ38"/>
<feature type="compositionally biased region" description="Pro residues" evidence="1">
    <location>
        <begin position="117"/>
        <end position="127"/>
    </location>
</feature>
<gene>
    <name evidence="2" type="ORF">A4U43_C02F14400</name>
</gene>
<dbReference type="Proteomes" id="UP000243459">
    <property type="component" value="Chromosome 2"/>
</dbReference>
<dbReference type="EMBL" id="CM007382">
    <property type="protein sequence ID" value="ONK78104.1"/>
    <property type="molecule type" value="Genomic_DNA"/>
</dbReference>
<name>A0A5P1FJ38_ASPOF</name>
<reference evidence="3" key="1">
    <citation type="journal article" date="2017" name="Nat. Commun.">
        <title>The asparagus genome sheds light on the origin and evolution of a young Y chromosome.</title>
        <authorList>
            <person name="Harkess A."/>
            <person name="Zhou J."/>
            <person name="Xu C."/>
            <person name="Bowers J.E."/>
            <person name="Van der Hulst R."/>
            <person name="Ayyampalayam S."/>
            <person name="Mercati F."/>
            <person name="Riccardi P."/>
            <person name="McKain M.R."/>
            <person name="Kakrana A."/>
            <person name="Tang H."/>
            <person name="Ray J."/>
            <person name="Groenendijk J."/>
            <person name="Arikit S."/>
            <person name="Mathioni S.M."/>
            <person name="Nakano M."/>
            <person name="Shan H."/>
            <person name="Telgmann-Rauber A."/>
            <person name="Kanno A."/>
            <person name="Yue Z."/>
            <person name="Chen H."/>
            <person name="Li W."/>
            <person name="Chen Y."/>
            <person name="Xu X."/>
            <person name="Zhang Y."/>
            <person name="Luo S."/>
            <person name="Chen H."/>
            <person name="Gao J."/>
            <person name="Mao Z."/>
            <person name="Pires J.C."/>
            <person name="Luo M."/>
            <person name="Kudrna D."/>
            <person name="Wing R.A."/>
            <person name="Meyers B.C."/>
            <person name="Yi K."/>
            <person name="Kong H."/>
            <person name="Lavrijsen P."/>
            <person name="Sunseri F."/>
            <person name="Falavigna A."/>
            <person name="Ye Y."/>
            <person name="Leebens-Mack J.H."/>
            <person name="Chen G."/>
        </authorList>
    </citation>
    <scope>NUCLEOTIDE SEQUENCE [LARGE SCALE GENOMIC DNA]</scope>
    <source>
        <strain evidence="3">cv. DH0086</strain>
    </source>
</reference>
<feature type="region of interest" description="Disordered" evidence="1">
    <location>
        <begin position="92"/>
        <end position="150"/>
    </location>
</feature>
<organism evidence="2 3">
    <name type="scientific">Asparagus officinalis</name>
    <name type="common">Garden asparagus</name>
    <dbReference type="NCBI Taxonomy" id="4686"/>
    <lineage>
        <taxon>Eukaryota</taxon>
        <taxon>Viridiplantae</taxon>
        <taxon>Streptophyta</taxon>
        <taxon>Embryophyta</taxon>
        <taxon>Tracheophyta</taxon>
        <taxon>Spermatophyta</taxon>
        <taxon>Magnoliopsida</taxon>
        <taxon>Liliopsida</taxon>
        <taxon>Asparagales</taxon>
        <taxon>Asparagaceae</taxon>
        <taxon>Asparagoideae</taxon>
        <taxon>Asparagus</taxon>
    </lineage>
</organism>
<evidence type="ECO:0000256" key="1">
    <source>
        <dbReference type="SAM" id="MobiDB-lite"/>
    </source>
</evidence>
<proteinExistence type="predicted"/>
<protein>
    <submittedName>
        <fullName evidence="2">Uncharacterized protein</fullName>
    </submittedName>
</protein>
<feature type="compositionally biased region" description="Polar residues" evidence="1">
    <location>
        <begin position="1"/>
        <end position="17"/>
    </location>
</feature>
<accession>A0A5P1FJ38</accession>
<keyword evidence="3" id="KW-1185">Reference proteome</keyword>
<evidence type="ECO:0000313" key="3">
    <source>
        <dbReference type="Proteomes" id="UP000243459"/>
    </source>
</evidence>
<feature type="region of interest" description="Disordered" evidence="1">
    <location>
        <begin position="1"/>
        <end position="34"/>
    </location>
</feature>
<feature type="compositionally biased region" description="Polar residues" evidence="1">
    <location>
        <begin position="92"/>
        <end position="101"/>
    </location>
</feature>